<dbReference type="Pfam" id="PF00753">
    <property type="entry name" value="Lactamase_B"/>
    <property type="match status" value="1"/>
</dbReference>
<evidence type="ECO:0000313" key="3">
    <source>
        <dbReference type="EMBL" id="MEL7557815.1"/>
    </source>
</evidence>
<keyword evidence="1" id="KW-0732">Signal</keyword>
<protein>
    <submittedName>
        <fullName evidence="3">MBL fold metallo-hydrolase</fullName>
    </submittedName>
</protein>
<dbReference type="Proteomes" id="UP001467669">
    <property type="component" value="Unassembled WGS sequence"/>
</dbReference>
<sequence length="216" mass="23373">MSTCLISSLAAIVSFAAVIHAEASPGPATDATRESNAAVSRQLDFSDQQAFEDAHRGFIAALPDAEVIDENGQRAWSNKPYAFLNEEQTPPSVNPSLWRQARLNAIHGLFRITDDIYQIRGIDLANMTIVEGKTGLIIIDPLLTPATARAALALYRQHRPDRPVVAVIYTHSHVDHFGGVKGVVSQAEVDAGAVRIYAPTGSWSMQSARTSLQGTR</sequence>
<dbReference type="PANTHER" id="PTHR43223">
    <property type="entry name" value="ALKYL/ARYL-SULFATASE"/>
    <property type="match status" value="1"/>
</dbReference>
<dbReference type="SUPFAM" id="SSF56281">
    <property type="entry name" value="Metallo-hydrolase/oxidoreductase"/>
    <property type="match status" value="1"/>
</dbReference>
<dbReference type="InterPro" id="IPR001279">
    <property type="entry name" value="Metallo-B-lactamas"/>
</dbReference>
<dbReference type="Gene3D" id="3.60.15.30">
    <property type="entry name" value="Metallo-beta-lactamase domain"/>
    <property type="match status" value="1"/>
</dbReference>
<comment type="caution">
    <text evidence="3">The sequence shown here is derived from an EMBL/GenBank/DDBJ whole genome shotgun (WGS) entry which is preliminary data.</text>
</comment>
<feature type="chain" id="PRO_5045373940" evidence="1">
    <location>
        <begin position="24"/>
        <end position="216"/>
    </location>
</feature>
<dbReference type="InterPro" id="IPR036866">
    <property type="entry name" value="RibonucZ/Hydroxyglut_hydro"/>
</dbReference>
<feature type="domain" description="Metallo-beta-lactamase" evidence="2">
    <location>
        <begin position="123"/>
        <end position="201"/>
    </location>
</feature>
<dbReference type="EMBL" id="JBCFXD010000001">
    <property type="protein sequence ID" value="MEL7557815.1"/>
    <property type="molecule type" value="Genomic_DNA"/>
</dbReference>
<reference evidence="3 4" key="1">
    <citation type="submission" date="2024-04" db="EMBL/GenBank/DDBJ databases">
        <title>Draft Genome Sequence of Isolates Cultured from Underwater Hawaii Seamounts in the North Pacific Ocean.</title>
        <authorList>
            <person name="Sharma I."/>
            <person name="Darden B."/>
            <person name="Creggett J."/>
            <person name="Taylor S."/>
            <person name="Grant M.P."/>
            <person name="Scott J."/>
            <person name="Attles S."/>
            <person name="Walker S."/>
            <person name="Johnson G."/>
            <person name="St. Cloud C."/>
        </authorList>
    </citation>
    <scope>NUCLEOTIDE SEQUENCE [LARGE SCALE GENOMIC DNA]</scope>
    <source>
        <strain evidence="3 4">03GJ23</strain>
    </source>
</reference>
<gene>
    <name evidence="3" type="ORF">AAGW23_03010</name>
</gene>
<evidence type="ECO:0000313" key="4">
    <source>
        <dbReference type="Proteomes" id="UP001467669"/>
    </source>
</evidence>
<proteinExistence type="predicted"/>
<dbReference type="RefSeq" id="WP_342404882.1">
    <property type="nucleotide sequence ID" value="NZ_JBCFXD010000001.1"/>
</dbReference>
<name>A0ABU9M431_STUCH</name>
<evidence type="ECO:0000256" key="1">
    <source>
        <dbReference type="SAM" id="SignalP"/>
    </source>
</evidence>
<evidence type="ECO:0000259" key="2">
    <source>
        <dbReference type="Pfam" id="PF00753"/>
    </source>
</evidence>
<accession>A0ABU9M431</accession>
<keyword evidence="4" id="KW-1185">Reference proteome</keyword>
<dbReference type="PANTHER" id="PTHR43223:SF1">
    <property type="entry name" value="ALKYL_ARYL-SULFATASE BDS1"/>
    <property type="match status" value="1"/>
</dbReference>
<organism evidence="3 4">
    <name type="scientific">Stutzerimonas chloritidismutans</name>
    <name type="common">Pseudomonas chloritidismutans</name>
    <dbReference type="NCBI Taxonomy" id="203192"/>
    <lineage>
        <taxon>Bacteria</taxon>
        <taxon>Pseudomonadati</taxon>
        <taxon>Pseudomonadota</taxon>
        <taxon>Gammaproteobacteria</taxon>
        <taxon>Pseudomonadales</taxon>
        <taxon>Pseudomonadaceae</taxon>
        <taxon>Stutzerimonas</taxon>
    </lineage>
</organism>
<feature type="signal peptide" evidence="1">
    <location>
        <begin position="1"/>
        <end position="23"/>
    </location>
</feature>
<dbReference type="InterPro" id="IPR052195">
    <property type="entry name" value="Bact_Alkyl/Aryl-Sulfatase"/>
</dbReference>